<comment type="caution">
    <text evidence="7">The sequence shown here is derived from an EMBL/GenBank/DDBJ whole genome shotgun (WGS) entry which is preliminary data.</text>
</comment>
<protein>
    <recommendedName>
        <fullName evidence="6">CCHC-type domain-containing protein</fullName>
    </recommendedName>
</protein>
<dbReference type="Pfam" id="PF14223">
    <property type="entry name" value="Retrotran_gag_2"/>
    <property type="match status" value="1"/>
</dbReference>
<dbReference type="InterPro" id="IPR001878">
    <property type="entry name" value="Znf_CCHC"/>
</dbReference>
<organism evidence="7 8">
    <name type="scientific">Taxus chinensis</name>
    <name type="common">Chinese yew</name>
    <name type="synonym">Taxus wallichiana var. chinensis</name>
    <dbReference type="NCBI Taxonomy" id="29808"/>
    <lineage>
        <taxon>Eukaryota</taxon>
        <taxon>Viridiplantae</taxon>
        <taxon>Streptophyta</taxon>
        <taxon>Embryophyta</taxon>
        <taxon>Tracheophyta</taxon>
        <taxon>Spermatophyta</taxon>
        <taxon>Pinopsida</taxon>
        <taxon>Pinidae</taxon>
        <taxon>Conifers II</taxon>
        <taxon>Cupressales</taxon>
        <taxon>Taxaceae</taxon>
        <taxon>Taxus</taxon>
    </lineage>
</organism>
<feature type="compositionally biased region" description="Basic and acidic residues" evidence="5">
    <location>
        <begin position="432"/>
        <end position="442"/>
    </location>
</feature>
<dbReference type="GO" id="GO:0008270">
    <property type="term" value="F:zinc ion binding"/>
    <property type="evidence" value="ECO:0007669"/>
    <property type="project" value="UniProtKB-KW"/>
</dbReference>
<dbReference type="PROSITE" id="PS51450">
    <property type="entry name" value="LRR"/>
    <property type="match status" value="1"/>
</dbReference>
<keyword evidence="1" id="KW-0433">Leucine-rich repeat</keyword>
<dbReference type="AlphaFoldDB" id="A0AA38CUE4"/>
<dbReference type="InterPro" id="IPR032675">
    <property type="entry name" value="LRR_dom_sf"/>
</dbReference>
<feature type="compositionally biased region" description="Basic residues" evidence="5">
    <location>
        <begin position="443"/>
        <end position="457"/>
    </location>
</feature>
<dbReference type="SUPFAM" id="SSF52058">
    <property type="entry name" value="L domain-like"/>
    <property type="match status" value="1"/>
</dbReference>
<dbReference type="InterPro" id="IPR001611">
    <property type="entry name" value="Leu-rich_rpt"/>
</dbReference>
<keyword evidence="3" id="KW-0479">Metal-binding</keyword>
<keyword evidence="3" id="KW-0863">Zinc-finger</keyword>
<evidence type="ECO:0000256" key="5">
    <source>
        <dbReference type="SAM" id="MobiDB-lite"/>
    </source>
</evidence>
<dbReference type="Pfam" id="PF00098">
    <property type="entry name" value="zf-CCHC"/>
    <property type="match status" value="1"/>
</dbReference>
<dbReference type="EMBL" id="JAHRHJ020000009">
    <property type="protein sequence ID" value="KAH9302639.1"/>
    <property type="molecule type" value="Genomic_DNA"/>
</dbReference>
<feature type="non-terminal residue" evidence="7">
    <location>
        <position position="1"/>
    </location>
</feature>
<keyword evidence="4" id="KW-0175">Coiled coil</keyword>
<feature type="coiled-coil region" evidence="4">
    <location>
        <begin position="515"/>
        <end position="574"/>
    </location>
</feature>
<dbReference type="SUPFAM" id="SSF57756">
    <property type="entry name" value="Retrovirus zinc finger-like domains"/>
    <property type="match status" value="1"/>
</dbReference>
<evidence type="ECO:0000313" key="8">
    <source>
        <dbReference type="Proteomes" id="UP000824469"/>
    </source>
</evidence>
<accession>A0AA38CUE4</accession>
<name>A0AA38CUE4_TAXCH</name>
<proteinExistence type="predicted"/>
<keyword evidence="3" id="KW-0862">Zinc</keyword>
<dbReference type="Proteomes" id="UP000824469">
    <property type="component" value="Unassembled WGS sequence"/>
</dbReference>
<feature type="compositionally biased region" description="Low complexity" evidence="5">
    <location>
        <begin position="461"/>
        <end position="472"/>
    </location>
</feature>
<keyword evidence="2" id="KW-0677">Repeat</keyword>
<dbReference type="Gene3D" id="3.80.10.10">
    <property type="entry name" value="Ribonuclease Inhibitor"/>
    <property type="match status" value="1"/>
</dbReference>
<keyword evidence="8" id="KW-1185">Reference proteome</keyword>
<evidence type="ECO:0000313" key="7">
    <source>
        <dbReference type="EMBL" id="KAH9302639.1"/>
    </source>
</evidence>
<dbReference type="PROSITE" id="PS50158">
    <property type="entry name" value="ZF_CCHC"/>
    <property type="match status" value="1"/>
</dbReference>
<gene>
    <name evidence="7" type="ORF">KI387_014222</name>
</gene>
<dbReference type="InterPro" id="IPR036875">
    <property type="entry name" value="Znf_CCHC_sf"/>
</dbReference>
<dbReference type="Gene3D" id="4.10.60.10">
    <property type="entry name" value="Zinc finger, CCHC-type"/>
    <property type="match status" value="1"/>
</dbReference>
<evidence type="ECO:0000256" key="2">
    <source>
        <dbReference type="ARBA" id="ARBA00022737"/>
    </source>
</evidence>
<dbReference type="InterPro" id="IPR050216">
    <property type="entry name" value="LRR_domain-containing"/>
</dbReference>
<evidence type="ECO:0000256" key="1">
    <source>
        <dbReference type="ARBA" id="ARBA00022614"/>
    </source>
</evidence>
<evidence type="ECO:0000259" key="6">
    <source>
        <dbReference type="PROSITE" id="PS50158"/>
    </source>
</evidence>
<reference evidence="7 8" key="1">
    <citation type="journal article" date="2021" name="Nat. Plants">
        <title>The Taxus genome provides insights into paclitaxel biosynthesis.</title>
        <authorList>
            <person name="Xiong X."/>
            <person name="Gou J."/>
            <person name="Liao Q."/>
            <person name="Li Y."/>
            <person name="Zhou Q."/>
            <person name="Bi G."/>
            <person name="Li C."/>
            <person name="Du R."/>
            <person name="Wang X."/>
            <person name="Sun T."/>
            <person name="Guo L."/>
            <person name="Liang H."/>
            <person name="Lu P."/>
            <person name="Wu Y."/>
            <person name="Zhang Z."/>
            <person name="Ro D.K."/>
            <person name="Shang Y."/>
            <person name="Huang S."/>
            <person name="Yan J."/>
        </authorList>
    </citation>
    <scope>NUCLEOTIDE SEQUENCE [LARGE SCALE GENOMIC DNA]</scope>
    <source>
        <strain evidence="7">Ta-2019</strain>
    </source>
</reference>
<feature type="region of interest" description="Disordered" evidence="5">
    <location>
        <begin position="421"/>
        <end position="481"/>
    </location>
</feature>
<dbReference type="PANTHER" id="PTHR48051:SF1">
    <property type="entry name" value="RAS SUPPRESSOR PROTEIN 1"/>
    <property type="match status" value="1"/>
</dbReference>
<sequence length="578" mass="65190">GNQLEALTLDCSSLKMLKELSLADNKISCISESIGELQALESFWLYGNMLSKVPSNLANMKALSNLWLEGNMLEPEQLEKLLPKFSHLRALGIDNLVKLPTNLPRIMEKVLRVSELLGTGAAPQCGGYFKLEHSTGIDQVQIDTNVVVVAFGSAPGVPNWGGLLRRVKAEMNASNIRPAFDILYVVDSRRSWYTEHQSMITTPSKRNLKPLHQEKIPRICQYFYNELEEALKNYKAIVMLGDSMGASAALTFSSLATSVIAFCPQVMIRSEKLRDEEDVAAYLLWVDEVVNAIRGLGEKIEEPVIVQKVLRSLPLRFDAKVSVIEEMKDLDKLSMDELHGILTAYEMRTESNKPAKKEAAFKVSKKKAIKESEANGESNSEENENEALFIRKLKKGSGRYKGKLPFKCFNCGKIGHFAAKCPEKEDSEDEESKPKFKREFKQSRGKKRFEKQKKSLYSKRGSSSSEESGISDSDSDEEETLFMAIEEGSSTSKVDLEGINDIEEEEELICALGEIKALKKRNQKQRLRHQKYEEQNQSFEAKLAQSLEESKNLIIDLKTQIEEAKRIEEGLRSQLKVK</sequence>
<dbReference type="SMART" id="SM00343">
    <property type="entry name" value="ZnF_C2HC"/>
    <property type="match status" value="1"/>
</dbReference>
<dbReference type="GO" id="GO:0003676">
    <property type="term" value="F:nucleic acid binding"/>
    <property type="evidence" value="ECO:0007669"/>
    <property type="project" value="InterPro"/>
</dbReference>
<dbReference type="PANTHER" id="PTHR48051">
    <property type="match status" value="1"/>
</dbReference>
<dbReference type="GO" id="GO:0005737">
    <property type="term" value="C:cytoplasm"/>
    <property type="evidence" value="ECO:0007669"/>
    <property type="project" value="TreeGrafter"/>
</dbReference>
<evidence type="ECO:0000256" key="3">
    <source>
        <dbReference type="PROSITE-ProRule" id="PRU00047"/>
    </source>
</evidence>
<evidence type="ECO:0000256" key="4">
    <source>
        <dbReference type="SAM" id="Coils"/>
    </source>
</evidence>
<feature type="domain" description="CCHC-type" evidence="6">
    <location>
        <begin position="407"/>
        <end position="423"/>
    </location>
</feature>